<feature type="compositionally biased region" description="Basic and acidic residues" evidence="14">
    <location>
        <begin position="12"/>
        <end position="36"/>
    </location>
</feature>
<feature type="compositionally biased region" description="Polar residues" evidence="14">
    <location>
        <begin position="1"/>
        <end position="11"/>
    </location>
</feature>
<evidence type="ECO:0000256" key="14">
    <source>
        <dbReference type="SAM" id="MobiDB-lite"/>
    </source>
</evidence>
<evidence type="ECO:0000256" key="8">
    <source>
        <dbReference type="ARBA" id="ARBA00023069"/>
    </source>
</evidence>
<feature type="region of interest" description="Disordered" evidence="14">
    <location>
        <begin position="1"/>
        <end position="36"/>
    </location>
</feature>
<comment type="subcellular location">
    <subcellularLocation>
        <location evidence="2">Cytoplasm</location>
        <location evidence="2">Cytoskeleton</location>
        <location evidence="2">Flagellum axoneme</location>
    </subcellularLocation>
</comment>
<feature type="compositionally biased region" description="Basic and acidic residues" evidence="14">
    <location>
        <begin position="65"/>
        <end position="76"/>
    </location>
</feature>
<dbReference type="InterPro" id="IPR003591">
    <property type="entry name" value="Leu-rich_rpt_typical-subtyp"/>
</dbReference>
<feature type="region of interest" description="Disordered" evidence="14">
    <location>
        <begin position="270"/>
        <end position="294"/>
    </location>
</feature>
<keyword evidence="5" id="KW-0677">Repeat</keyword>
<dbReference type="SMART" id="SM00365">
    <property type="entry name" value="LRR_SD22"/>
    <property type="match status" value="3"/>
</dbReference>
<comment type="similarity">
    <text evidence="12">Belongs to the DRC3 family.</text>
</comment>
<evidence type="ECO:0000256" key="13">
    <source>
        <dbReference type="ARBA" id="ARBA00040950"/>
    </source>
</evidence>
<keyword evidence="8" id="KW-0969">Cilium</keyword>
<proteinExistence type="inferred from homology"/>
<dbReference type="GO" id="GO:0005929">
    <property type="term" value="C:cilium"/>
    <property type="evidence" value="ECO:0007669"/>
    <property type="project" value="TreeGrafter"/>
</dbReference>
<dbReference type="EMBL" id="JAWZYT010000371">
    <property type="protein sequence ID" value="KAK4324313.1"/>
    <property type="molecule type" value="Genomic_DNA"/>
</dbReference>
<comment type="caution">
    <text evidence="15">The sequence shown here is derived from an EMBL/GenBank/DDBJ whole genome shotgun (WGS) entry which is preliminary data.</text>
</comment>
<evidence type="ECO:0000256" key="11">
    <source>
        <dbReference type="ARBA" id="ARBA00024433"/>
    </source>
</evidence>
<evidence type="ECO:0000256" key="10">
    <source>
        <dbReference type="ARBA" id="ARBA00023273"/>
    </source>
</evidence>
<dbReference type="InterPro" id="IPR032675">
    <property type="entry name" value="LRR_dom_sf"/>
</dbReference>
<keyword evidence="10" id="KW-0966">Cell projection</keyword>
<keyword evidence="4" id="KW-0433">Leucine-rich repeat</keyword>
<evidence type="ECO:0000256" key="3">
    <source>
        <dbReference type="ARBA" id="ARBA00022490"/>
    </source>
</evidence>
<dbReference type="Gene3D" id="3.80.10.10">
    <property type="entry name" value="Ribonuclease Inhibitor"/>
    <property type="match status" value="1"/>
</dbReference>
<dbReference type="AlphaFoldDB" id="A0AAE1QEN3"/>
<dbReference type="InterPro" id="IPR050576">
    <property type="entry name" value="Cilia_flagella_integrity"/>
</dbReference>
<evidence type="ECO:0000256" key="2">
    <source>
        <dbReference type="ARBA" id="ARBA00004611"/>
    </source>
</evidence>
<keyword evidence="6" id="KW-0282">Flagellum</keyword>
<dbReference type="Pfam" id="PF14580">
    <property type="entry name" value="LRR_9"/>
    <property type="match status" value="1"/>
</dbReference>
<keyword evidence="16" id="KW-1185">Reference proteome</keyword>
<sequence length="594" mass="66766">MSFNWTASLKQENSRDTSDDTDLDERNNETEGEQQRLHTAMKLCTESSGLMATVSTLRTTLQTAKKNDGGEGRRDSSNGVGVSRGREWNNMEPLSLHLTIPFSTHTHIGLGSLELVWLLTRLTKLELSNNSLTAITGIEKLTCLTWLDLSFNQIRRVTGVGSLRCLEVLALHNNHLEKLDKGALQPLAKLQVFTLAHNNLSSISDVWTLRQLKSLASLSLTNNPLCDDRCYPHYVLAHLPHLAYLDHRRITPQTHTQAVHTYREKVSVVEEEEARAREEEEREGERRRSREEHRRAGVLALDDGSLFDRMFRGDKDMGVLLHLSGAHTLMVKYRDQFNSVCGRVFTSGLEHAHQRQTELRLLHQALHHATTQADVHARGVVEQLEQDVEVVVADGRILKEAEDASLGDDQEAHETRVTEAMKLQEKVDGLLNNTSRLLLTAEITLADQIKDVVGRAKEELGGLVGVFLEGAAGEFEELRRLAYTFYTRLRELATKVVEEGSAGGGAGEDARMARVFEGGDTLTAALAGIHDRHLALVYAREADLRQHLHTWLTETLQEIAKEEWARHRSRVEEITTLTARQRQLLYDALPSLAQ</sequence>
<dbReference type="Proteomes" id="UP001292094">
    <property type="component" value="Unassembled WGS sequence"/>
</dbReference>
<organism evidence="15 16">
    <name type="scientific">Petrolisthes manimaculis</name>
    <dbReference type="NCBI Taxonomy" id="1843537"/>
    <lineage>
        <taxon>Eukaryota</taxon>
        <taxon>Metazoa</taxon>
        <taxon>Ecdysozoa</taxon>
        <taxon>Arthropoda</taxon>
        <taxon>Crustacea</taxon>
        <taxon>Multicrustacea</taxon>
        <taxon>Malacostraca</taxon>
        <taxon>Eumalacostraca</taxon>
        <taxon>Eucarida</taxon>
        <taxon>Decapoda</taxon>
        <taxon>Pleocyemata</taxon>
        <taxon>Anomura</taxon>
        <taxon>Galatheoidea</taxon>
        <taxon>Porcellanidae</taxon>
        <taxon>Petrolisthes</taxon>
    </lineage>
</organism>
<protein>
    <recommendedName>
        <fullName evidence="11">Dynein axonemal assembly factor 1 homolog</fullName>
    </recommendedName>
    <alternativeName>
        <fullName evidence="13">Dynein regulatory complex subunit 3</fullName>
    </alternativeName>
</protein>
<reference evidence="15" key="1">
    <citation type="submission" date="2023-11" db="EMBL/GenBank/DDBJ databases">
        <title>Genome assemblies of two species of porcelain crab, Petrolisthes cinctipes and Petrolisthes manimaculis (Anomura: Porcellanidae).</title>
        <authorList>
            <person name="Angst P."/>
        </authorList>
    </citation>
    <scope>NUCLEOTIDE SEQUENCE</scope>
    <source>
        <strain evidence="15">PB745_02</strain>
        <tissue evidence="15">Gill</tissue>
    </source>
</reference>
<evidence type="ECO:0000256" key="5">
    <source>
        <dbReference type="ARBA" id="ARBA00022737"/>
    </source>
</evidence>
<evidence type="ECO:0000313" key="15">
    <source>
        <dbReference type="EMBL" id="KAK4324313.1"/>
    </source>
</evidence>
<evidence type="ECO:0000256" key="12">
    <source>
        <dbReference type="ARBA" id="ARBA00038378"/>
    </source>
</evidence>
<evidence type="ECO:0000256" key="7">
    <source>
        <dbReference type="ARBA" id="ARBA00023054"/>
    </source>
</evidence>
<dbReference type="SMART" id="SM00369">
    <property type="entry name" value="LRR_TYP"/>
    <property type="match status" value="5"/>
</dbReference>
<dbReference type="InterPro" id="IPR001611">
    <property type="entry name" value="Leu-rich_rpt"/>
</dbReference>
<name>A0AAE1QEN3_9EUCA</name>
<dbReference type="SUPFAM" id="SSF52058">
    <property type="entry name" value="L domain-like"/>
    <property type="match status" value="1"/>
</dbReference>
<dbReference type="PROSITE" id="PS51450">
    <property type="entry name" value="LRR"/>
    <property type="match status" value="3"/>
</dbReference>
<evidence type="ECO:0000256" key="6">
    <source>
        <dbReference type="ARBA" id="ARBA00022846"/>
    </source>
</evidence>
<evidence type="ECO:0000256" key="1">
    <source>
        <dbReference type="ARBA" id="ARBA00003843"/>
    </source>
</evidence>
<gene>
    <name evidence="15" type="ORF">Pmani_005029</name>
</gene>
<dbReference type="PANTHER" id="PTHR45973:SF12">
    <property type="entry name" value="DYNEIN REGULATORY COMPLEX SUBUNIT 3"/>
    <property type="match status" value="1"/>
</dbReference>
<keyword evidence="3" id="KW-0963">Cytoplasm</keyword>
<accession>A0AAE1QEN3</accession>
<dbReference type="PANTHER" id="PTHR45973">
    <property type="entry name" value="PROTEIN PHOSPHATASE 1 REGULATORY SUBUNIT SDS22-RELATED"/>
    <property type="match status" value="1"/>
</dbReference>
<comment type="function">
    <text evidence="1">Cilium-specific protein required for cilia structures.</text>
</comment>
<keyword evidence="9" id="KW-0206">Cytoskeleton</keyword>
<evidence type="ECO:0000256" key="4">
    <source>
        <dbReference type="ARBA" id="ARBA00022614"/>
    </source>
</evidence>
<evidence type="ECO:0000313" key="16">
    <source>
        <dbReference type="Proteomes" id="UP001292094"/>
    </source>
</evidence>
<feature type="region of interest" description="Disordered" evidence="14">
    <location>
        <begin position="63"/>
        <end position="86"/>
    </location>
</feature>
<evidence type="ECO:0000256" key="9">
    <source>
        <dbReference type="ARBA" id="ARBA00023212"/>
    </source>
</evidence>
<keyword evidence="7" id="KW-0175">Coiled coil</keyword>